<evidence type="ECO:0000256" key="6">
    <source>
        <dbReference type="ARBA" id="ARBA00022692"/>
    </source>
</evidence>
<dbReference type="Pfam" id="PF01061">
    <property type="entry name" value="ABC2_membrane"/>
    <property type="match status" value="1"/>
</dbReference>
<evidence type="ECO:0000256" key="8">
    <source>
        <dbReference type="ARBA" id="ARBA00023136"/>
    </source>
</evidence>
<dbReference type="GO" id="GO:0005886">
    <property type="term" value="C:plasma membrane"/>
    <property type="evidence" value="ECO:0007669"/>
    <property type="project" value="UniProtKB-SubCell"/>
</dbReference>
<dbReference type="PANTHER" id="PTHR30413:SF8">
    <property type="entry name" value="TRANSPORT PERMEASE PROTEIN"/>
    <property type="match status" value="1"/>
</dbReference>
<feature type="transmembrane region" description="Helical" evidence="9">
    <location>
        <begin position="130"/>
        <end position="148"/>
    </location>
</feature>
<feature type="domain" description="ABC transmembrane type-2" evidence="10">
    <location>
        <begin position="47"/>
        <end position="266"/>
    </location>
</feature>
<evidence type="ECO:0000256" key="3">
    <source>
        <dbReference type="ARBA" id="ARBA00022448"/>
    </source>
</evidence>
<dbReference type="PANTHER" id="PTHR30413">
    <property type="entry name" value="INNER MEMBRANE TRANSPORT PERMEASE"/>
    <property type="match status" value="1"/>
</dbReference>
<sequence>MIIREFYEKEFRRRNVNRFINDTKKYWKYTLYAAKSQLKTEVANSYLNWIWWVLEPFCFMLIYAFIFGYMLGRKELYYNVYIFVGLAIWDFFNRCIKSSVRMVKRNKSIVSKVYLPKHTLIMSDMMVNGFKMLICFGLSLGMIIYYKVPIGWQALYAIPSLITILIFTFGCCCILLHLGVFIDDMANVINIVLRFVFYLTGIFYNINIFPEPIHSLILKGNPLAFMISGFRDSILYQTVPSRKWLLLWFVISVALAAFGVWNIYKNENTYVKVI</sequence>
<keyword evidence="6 9" id="KW-0812">Transmembrane</keyword>
<gene>
    <name evidence="11" type="ORF">DW070_10450</name>
</gene>
<feature type="transmembrane region" description="Helical" evidence="9">
    <location>
        <begin position="245"/>
        <end position="264"/>
    </location>
</feature>
<dbReference type="AlphaFoldDB" id="A0A3E2TME5"/>
<dbReference type="Proteomes" id="UP000260773">
    <property type="component" value="Unassembled WGS sequence"/>
</dbReference>
<feature type="transmembrane region" description="Helical" evidence="9">
    <location>
        <begin position="188"/>
        <end position="206"/>
    </location>
</feature>
<feature type="transmembrane region" description="Helical" evidence="9">
    <location>
        <begin position="49"/>
        <end position="70"/>
    </location>
</feature>
<keyword evidence="5" id="KW-0997">Cell inner membrane</keyword>
<feature type="transmembrane region" description="Helical" evidence="9">
    <location>
        <begin position="76"/>
        <end position="96"/>
    </location>
</feature>
<name>A0A3E2TME5_9FIRM</name>
<dbReference type="GO" id="GO:0140359">
    <property type="term" value="F:ABC-type transporter activity"/>
    <property type="evidence" value="ECO:0007669"/>
    <property type="project" value="InterPro"/>
</dbReference>
<evidence type="ECO:0000256" key="2">
    <source>
        <dbReference type="ARBA" id="ARBA00007783"/>
    </source>
</evidence>
<keyword evidence="4 9" id="KW-1003">Cell membrane</keyword>
<evidence type="ECO:0000259" key="10">
    <source>
        <dbReference type="PROSITE" id="PS51012"/>
    </source>
</evidence>
<dbReference type="InterPro" id="IPR013525">
    <property type="entry name" value="ABC2_TM"/>
</dbReference>
<keyword evidence="8 9" id="KW-0472">Membrane</keyword>
<keyword evidence="3 9" id="KW-0813">Transport</keyword>
<keyword evidence="7 9" id="KW-1133">Transmembrane helix</keyword>
<evidence type="ECO:0000256" key="7">
    <source>
        <dbReference type="ARBA" id="ARBA00022989"/>
    </source>
</evidence>
<evidence type="ECO:0000313" key="11">
    <source>
        <dbReference type="EMBL" id="RGB79032.1"/>
    </source>
</evidence>
<dbReference type="EMBL" id="QVEP01000025">
    <property type="protein sequence ID" value="RGB79032.1"/>
    <property type="molecule type" value="Genomic_DNA"/>
</dbReference>
<evidence type="ECO:0000256" key="1">
    <source>
        <dbReference type="ARBA" id="ARBA00004429"/>
    </source>
</evidence>
<evidence type="ECO:0000256" key="9">
    <source>
        <dbReference type="RuleBase" id="RU361157"/>
    </source>
</evidence>
<accession>A0A3E2TME5</accession>
<comment type="subcellular location">
    <subcellularLocation>
        <location evidence="1">Cell inner membrane</location>
        <topology evidence="1">Multi-pass membrane protein</topology>
    </subcellularLocation>
    <subcellularLocation>
        <location evidence="9">Cell membrane</location>
        <topology evidence="9">Multi-pass membrane protein</topology>
    </subcellularLocation>
</comment>
<reference evidence="11 12" key="1">
    <citation type="submission" date="2018-08" db="EMBL/GenBank/DDBJ databases">
        <title>A genome reference for cultivated species of the human gut microbiota.</title>
        <authorList>
            <person name="Zou Y."/>
            <person name="Xue W."/>
            <person name="Luo G."/>
        </authorList>
    </citation>
    <scope>NUCLEOTIDE SEQUENCE [LARGE SCALE GENOMIC DNA]</scope>
    <source>
        <strain evidence="11 12">AF45-17</strain>
    </source>
</reference>
<dbReference type="GO" id="GO:0015920">
    <property type="term" value="P:lipopolysaccharide transport"/>
    <property type="evidence" value="ECO:0007669"/>
    <property type="project" value="TreeGrafter"/>
</dbReference>
<evidence type="ECO:0000256" key="4">
    <source>
        <dbReference type="ARBA" id="ARBA00022475"/>
    </source>
</evidence>
<evidence type="ECO:0000256" key="5">
    <source>
        <dbReference type="ARBA" id="ARBA00022519"/>
    </source>
</evidence>
<evidence type="ECO:0000313" key="12">
    <source>
        <dbReference type="Proteomes" id="UP000260773"/>
    </source>
</evidence>
<dbReference type="PROSITE" id="PS51012">
    <property type="entry name" value="ABC_TM2"/>
    <property type="match status" value="1"/>
</dbReference>
<feature type="transmembrane region" description="Helical" evidence="9">
    <location>
        <begin position="154"/>
        <end position="176"/>
    </location>
</feature>
<proteinExistence type="inferred from homology"/>
<comment type="caution">
    <text evidence="11">The sequence shown here is derived from an EMBL/GenBank/DDBJ whole genome shotgun (WGS) entry which is preliminary data.</text>
</comment>
<organism evidence="11 12">
    <name type="scientific">Coprococcus catus</name>
    <dbReference type="NCBI Taxonomy" id="116085"/>
    <lineage>
        <taxon>Bacteria</taxon>
        <taxon>Bacillati</taxon>
        <taxon>Bacillota</taxon>
        <taxon>Clostridia</taxon>
        <taxon>Lachnospirales</taxon>
        <taxon>Lachnospiraceae</taxon>
        <taxon>Coprococcus</taxon>
    </lineage>
</organism>
<protein>
    <recommendedName>
        <fullName evidence="9">Transport permease protein</fullName>
    </recommendedName>
</protein>
<comment type="similarity">
    <text evidence="2 9">Belongs to the ABC-2 integral membrane protein family.</text>
</comment>
<dbReference type="InterPro" id="IPR047817">
    <property type="entry name" value="ABC2_TM_bact-type"/>
</dbReference>